<proteinExistence type="predicted"/>
<comment type="subcellular location">
    <subcellularLocation>
        <location evidence="1">Endomembrane system</location>
        <topology evidence="1">Multi-pass membrane protein</topology>
    </subcellularLocation>
</comment>
<dbReference type="AlphaFoldDB" id="A0A0C1KGP5"/>
<dbReference type="Proteomes" id="UP000031339">
    <property type="component" value="Unassembled WGS sequence"/>
</dbReference>
<organism evidence="6 7">
    <name type="scientific">Streptococcus constellatus</name>
    <dbReference type="NCBI Taxonomy" id="76860"/>
    <lineage>
        <taxon>Bacteria</taxon>
        <taxon>Bacillati</taxon>
        <taxon>Bacillota</taxon>
        <taxon>Bacilli</taxon>
        <taxon>Lactobacillales</taxon>
        <taxon>Streptococcaceae</taxon>
        <taxon>Streptococcus</taxon>
        <taxon>Streptococcus anginosus group</taxon>
    </lineage>
</organism>
<name>A0A0C1KGP5_STRCV</name>
<evidence type="ECO:0000313" key="6">
    <source>
        <dbReference type="EMBL" id="KIC78032.1"/>
    </source>
</evidence>
<dbReference type="Pfam" id="PF01988">
    <property type="entry name" value="VIT1"/>
    <property type="match status" value="1"/>
</dbReference>
<dbReference type="PANTHER" id="PTHR31851">
    <property type="entry name" value="FE(2+)/MN(2+) TRANSPORTER PCL1"/>
    <property type="match status" value="1"/>
</dbReference>
<evidence type="ECO:0000256" key="3">
    <source>
        <dbReference type="ARBA" id="ARBA00022989"/>
    </source>
</evidence>
<protein>
    <submittedName>
        <fullName evidence="6">Membrane protein</fullName>
    </submittedName>
</protein>
<evidence type="ECO:0000256" key="5">
    <source>
        <dbReference type="SAM" id="Phobius"/>
    </source>
</evidence>
<dbReference type="GO" id="GO:0030026">
    <property type="term" value="P:intracellular manganese ion homeostasis"/>
    <property type="evidence" value="ECO:0007669"/>
    <property type="project" value="InterPro"/>
</dbReference>
<evidence type="ECO:0000256" key="1">
    <source>
        <dbReference type="ARBA" id="ARBA00004127"/>
    </source>
</evidence>
<dbReference type="eggNOG" id="COG1814">
    <property type="taxonomic scope" value="Bacteria"/>
</dbReference>
<evidence type="ECO:0000256" key="2">
    <source>
        <dbReference type="ARBA" id="ARBA00022692"/>
    </source>
</evidence>
<gene>
    <name evidence="6" type="ORF">RN79_00190</name>
</gene>
<accession>A0A0C1KGP5</accession>
<feature type="transmembrane region" description="Helical" evidence="5">
    <location>
        <begin position="177"/>
        <end position="196"/>
    </location>
</feature>
<reference evidence="6 7" key="1">
    <citation type="submission" date="2014-12" db="EMBL/GenBank/DDBJ databases">
        <title>Partial genome sequence of Streptococcus constellatus KCOM 1650 (= ChDC B144).</title>
        <authorList>
            <person name="Kook J.-K."/>
            <person name="Park S.-N."/>
            <person name="Lim Y.K."/>
            <person name="Jo E."/>
        </authorList>
    </citation>
    <scope>NUCLEOTIDE SEQUENCE [LARGE SCALE GENOMIC DNA]</scope>
    <source>
        <strain evidence="6 7">KCOM 1650</strain>
    </source>
</reference>
<dbReference type="GeneID" id="93848308"/>
<sequence length="230" mass="24561">MTNNQEIDKNFSGRLNILRAGVLGANDGIISIAGVVIGVASATESVWIIFLSGLAAVFAGAFSMAGGEYVSVSTQKDTEKAAVARERVLLTKNPEIARQSLYAAYIQNGECETSAQLLTNRAFLKNPLKALVEEKYGLEVEEFTNPWHAAISSFIAFAVGAIFPMLTIVFLPASYRIPATVIVVALALLGTGYTSAKLGKAPIKNAMIRNLVIGLLTMTVTYLVGQLFVI</sequence>
<feature type="transmembrane region" description="Helical" evidence="5">
    <location>
        <begin position="46"/>
        <end position="66"/>
    </location>
</feature>
<evidence type="ECO:0000313" key="7">
    <source>
        <dbReference type="Proteomes" id="UP000031339"/>
    </source>
</evidence>
<dbReference type="EMBL" id="JWIY01000001">
    <property type="protein sequence ID" value="KIC78032.1"/>
    <property type="molecule type" value="Genomic_DNA"/>
</dbReference>
<feature type="transmembrane region" description="Helical" evidence="5">
    <location>
        <begin position="149"/>
        <end position="171"/>
    </location>
</feature>
<dbReference type="PATRIC" id="fig|76860.7.peg.1281"/>
<dbReference type="GO" id="GO:0005384">
    <property type="term" value="F:manganese ion transmembrane transporter activity"/>
    <property type="evidence" value="ECO:0007669"/>
    <property type="project" value="InterPro"/>
</dbReference>
<comment type="caution">
    <text evidence="6">The sequence shown here is derived from an EMBL/GenBank/DDBJ whole genome shotgun (WGS) entry which is preliminary data.</text>
</comment>
<keyword evidence="2 5" id="KW-0812">Transmembrane</keyword>
<dbReference type="CDD" id="cd02432">
    <property type="entry name" value="Nodulin-21_like_1"/>
    <property type="match status" value="1"/>
</dbReference>
<dbReference type="InterPro" id="IPR008217">
    <property type="entry name" value="Ccc1_fam"/>
</dbReference>
<dbReference type="RefSeq" id="WP_003073834.1">
    <property type="nucleotide sequence ID" value="NZ_CP068213.1"/>
</dbReference>
<keyword evidence="4 5" id="KW-0472">Membrane</keyword>
<keyword evidence="3 5" id="KW-1133">Transmembrane helix</keyword>
<dbReference type="OrthoDB" id="188924at2"/>
<evidence type="ECO:0000256" key="4">
    <source>
        <dbReference type="ARBA" id="ARBA00023136"/>
    </source>
</evidence>
<feature type="transmembrane region" description="Helical" evidence="5">
    <location>
        <begin position="20"/>
        <end position="40"/>
    </location>
</feature>
<dbReference type="STRING" id="862969.SCI_0346"/>
<dbReference type="GO" id="GO:0012505">
    <property type="term" value="C:endomembrane system"/>
    <property type="evidence" value="ECO:0007669"/>
    <property type="project" value="UniProtKB-SubCell"/>
</dbReference>
<feature type="transmembrane region" description="Helical" evidence="5">
    <location>
        <begin position="208"/>
        <end position="229"/>
    </location>
</feature>